<comment type="caution">
    <text evidence="1">The sequence shown here is derived from an EMBL/GenBank/DDBJ whole genome shotgun (WGS) entry which is preliminary data.</text>
</comment>
<accession>A0AAE3JA63</accession>
<protein>
    <recommendedName>
        <fullName evidence="3">PD-(D/E)XK nuclease family transposase</fullName>
    </recommendedName>
</protein>
<dbReference type="AlphaFoldDB" id="A0AAE3JA63"/>
<evidence type="ECO:0000313" key="2">
    <source>
        <dbReference type="Proteomes" id="UP001198242"/>
    </source>
</evidence>
<reference evidence="1 2" key="1">
    <citation type="submission" date="2021-10" db="EMBL/GenBank/DDBJ databases">
        <title>Anaerobic single-cell dispensing facilitates the cultivation of human gut bacteria.</title>
        <authorList>
            <person name="Afrizal A."/>
        </authorList>
    </citation>
    <scope>NUCLEOTIDE SEQUENCE [LARGE SCALE GENOMIC DNA]</scope>
    <source>
        <strain evidence="1 2">CLA-AA-H232</strain>
    </source>
</reference>
<organism evidence="1 2">
    <name type="scientific">Hominilimicola fabiformis</name>
    <dbReference type="NCBI Taxonomy" id="2885356"/>
    <lineage>
        <taxon>Bacteria</taxon>
        <taxon>Bacillati</taxon>
        <taxon>Bacillota</taxon>
        <taxon>Clostridia</taxon>
        <taxon>Eubacteriales</taxon>
        <taxon>Oscillospiraceae</taxon>
        <taxon>Hominilimicola</taxon>
    </lineage>
</organism>
<evidence type="ECO:0000313" key="1">
    <source>
        <dbReference type="EMBL" id="MCC2211703.1"/>
    </source>
</evidence>
<evidence type="ECO:0008006" key="3">
    <source>
        <dbReference type="Google" id="ProtNLM"/>
    </source>
</evidence>
<dbReference type="Proteomes" id="UP001198242">
    <property type="component" value="Unassembled WGS sequence"/>
</dbReference>
<sequence length="319" mass="35767">MEYENTLAKDISGAGKGAAVDASCKRLLADKSILAWILKDCVEEYRNSNIQDIAEKYIESEPQIAEVAVNPDETNPSIRGLSNEDATLTEGTVTYDIRFMASAPVSGELIQLIINVEAQNDFYPGYPLIKRGIYYCSRMISAQYGTEFTQSRYADIKKVYSIWVCARPPKNRQDSITSYSLTERNIIGNVKEPIQNYDLMTAVMICLGSGGKGNNVLRLLETLLSAKIEPEEKKQILQNEFDIKMTQAFDKEVTDMCNLSKGIIEESLAEGMEKGIVIAIRNMMDKLKMTAEQAMDTMNISKDERSKYEELLKQTAPKA</sequence>
<dbReference type="EMBL" id="JAJEQM010000023">
    <property type="protein sequence ID" value="MCC2211703.1"/>
    <property type="molecule type" value="Genomic_DNA"/>
</dbReference>
<name>A0AAE3JA63_9FIRM</name>
<dbReference type="RefSeq" id="WP_022229543.1">
    <property type="nucleotide sequence ID" value="NZ_JAJEQM010000023.1"/>
</dbReference>
<keyword evidence="2" id="KW-1185">Reference proteome</keyword>
<proteinExistence type="predicted"/>
<gene>
    <name evidence="1" type="ORF">LKE05_13020</name>
</gene>